<dbReference type="PANTHER" id="PTHR47149">
    <property type="entry name" value="F-BOX PROTEIN RMF"/>
    <property type="match status" value="1"/>
</dbReference>
<feature type="region of interest" description="Disordered" evidence="1">
    <location>
        <begin position="1"/>
        <end position="57"/>
    </location>
</feature>
<dbReference type="PANTHER" id="PTHR47149:SF2">
    <property type="entry name" value="F-BOX DOMAIN-CONTAINING PROTEIN"/>
    <property type="match status" value="1"/>
</dbReference>
<evidence type="ECO:0000313" key="3">
    <source>
        <dbReference type="Proteomes" id="UP001642260"/>
    </source>
</evidence>
<accession>A0ABC8L894</accession>
<organism evidence="2 3">
    <name type="scientific">Eruca vesicaria subsp. sativa</name>
    <name type="common">Garden rocket</name>
    <name type="synonym">Eruca sativa</name>
    <dbReference type="NCBI Taxonomy" id="29727"/>
    <lineage>
        <taxon>Eukaryota</taxon>
        <taxon>Viridiplantae</taxon>
        <taxon>Streptophyta</taxon>
        <taxon>Embryophyta</taxon>
        <taxon>Tracheophyta</taxon>
        <taxon>Spermatophyta</taxon>
        <taxon>Magnoliopsida</taxon>
        <taxon>eudicotyledons</taxon>
        <taxon>Gunneridae</taxon>
        <taxon>Pentapetalae</taxon>
        <taxon>rosids</taxon>
        <taxon>malvids</taxon>
        <taxon>Brassicales</taxon>
        <taxon>Brassicaceae</taxon>
        <taxon>Brassiceae</taxon>
        <taxon>Eruca</taxon>
    </lineage>
</organism>
<dbReference type="Gene3D" id="1.20.1280.50">
    <property type="match status" value="1"/>
</dbReference>
<dbReference type="Proteomes" id="UP001642260">
    <property type="component" value="Unassembled WGS sequence"/>
</dbReference>
<proteinExistence type="predicted"/>
<evidence type="ECO:0000256" key="1">
    <source>
        <dbReference type="SAM" id="MobiDB-lite"/>
    </source>
</evidence>
<dbReference type="InterPro" id="IPR036047">
    <property type="entry name" value="F-box-like_dom_sf"/>
</dbReference>
<evidence type="ECO:0000313" key="2">
    <source>
        <dbReference type="EMBL" id="CAH8368446.1"/>
    </source>
</evidence>
<sequence>MKTRSSDVQGSNRGKRKAPEGDDNDRGGKRRSVQSDEQKTAPQVNDHGRGKKRLAPINEQKKRKILKGIHGCVSPHTCRSSFSWFEQDIWTYIARFLDGKSLVMLGPTSKWFNTTVMDDSIWRFAYLRDLQVPKPCLVSSSWNKIYASAFVMLIQYVSSFSDHKLILSGSDTEITDWMRIGAFTLDSRMSLLTESLNGQLKVPREGNIEQMLQSSGSCIIEDIKSGIWIADLQLVRCPICDLSTCDGTMQTLDSRHIELFLNEGYKDGSWDYNLIGSHKVQKDTNAACGAIFDLKHLKASSASGILHLKSWIGEPDDSQPKAVITTHAVAVHTRLQKNEGILVKYQTMKAGIDGDVVAIRISQQLL</sequence>
<dbReference type="AlphaFoldDB" id="A0ABC8L894"/>
<gene>
    <name evidence="2" type="ORF">ERUC_LOCUS30955</name>
</gene>
<keyword evidence="3" id="KW-1185">Reference proteome</keyword>
<feature type="compositionally biased region" description="Basic and acidic residues" evidence="1">
    <location>
        <begin position="17"/>
        <end position="39"/>
    </location>
</feature>
<comment type="caution">
    <text evidence="2">The sequence shown here is derived from an EMBL/GenBank/DDBJ whole genome shotgun (WGS) entry which is preliminary data.</text>
</comment>
<name>A0ABC8L894_ERUVS</name>
<dbReference type="EMBL" id="CAKOAT010412932">
    <property type="protein sequence ID" value="CAH8368446.1"/>
    <property type="molecule type" value="Genomic_DNA"/>
</dbReference>
<reference evidence="2 3" key="1">
    <citation type="submission" date="2022-03" db="EMBL/GenBank/DDBJ databases">
        <authorList>
            <person name="Macdonald S."/>
            <person name="Ahmed S."/>
            <person name="Newling K."/>
        </authorList>
    </citation>
    <scope>NUCLEOTIDE SEQUENCE [LARGE SCALE GENOMIC DNA]</scope>
</reference>
<evidence type="ECO:0008006" key="4">
    <source>
        <dbReference type="Google" id="ProtNLM"/>
    </source>
</evidence>
<feature type="compositionally biased region" description="Polar residues" evidence="1">
    <location>
        <begin position="1"/>
        <end position="12"/>
    </location>
</feature>
<protein>
    <recommendedName>
        <fullName evidence="4">F-box protein</fullName>
    </recommendedName>
</protein>
<dbReference type="SUPFAM" id="SSF81383">
    <property type="entry name" value="F-box domain"/>
    <property type="match status" value="1"/>
</dbReference>